<organism evidence="1 2">
    <name type="scientific">Salinibacillus aidingensis</name>
    <dbReference type="NCBI Taxonomy" id="237684"/>
    <lineage>
        <taxon>Bacteria</taxon>
        <taxon>Bacillati</taxon>
        <taxon>Bacillota</taxon>
        <taxon>Bacilli</taxon>
        <taxon>Bacillales</taxon>
        <taxon>Bacillaceae</taxon>
        <taxon>Salinibacillus</taxon>
    </lineage>
</organism>
<proteinExistence type="predicted"/>
<gene>
    <name evidence="1" type="ORF">GCM10008986_18940</name>
</gene>
<accession>A0ABN1B9X3</accession>
<evidence type="ECO:0000313" key="1">
    <source>
        <dbReference type="EMBL" id="GAA0492761.1"/>
    </source>
</evidence>
<dbReference type="InterPro" id="IPR017645">
    <property type="entry name" value="Dnd_assoc_1"/>
</dbReference>
<dbReference type="Proteomes" id="UP001500880">
    <property type="component" value="Unassembled WGS sequence"/>
</dbReference>
<comment type="caution">
    <text evidence="1">The sequence shown here is derived from an EMBL/GenBank/DDBJ whole genome shotgun (WGS) entry which is preliminary data.</text>
</comment>
<dbReference type="RefSeq" id="WP_343840074.1">
    <property type="nucleotide sequence ID" value="NZ_BAAADO010000003.1"/>
</dbReference>
<reference evidence="1 2" key="1">
    <citation type="journal article" date="2019" name="Int. J. Syst. Evol. Microbiol.">
        <title>The Global Catalogue of Microorganisms (GCM) 10K type strain sequencing project: providing services to taxonomists for standard genome sequencing and annotation.</title>
        <authorList>
            <consortium name="The Broad Institute Genomics Platform"/>
            <consortium name="The Broad Institute Genome Sequencing Center for Infectious Disease"/>
            <person name="Wu L."/>
            <person name="Ma J."/>
        </authorList>
    </citation>
    <scope>NUCLEOTIDE SEQUENCE [LARGE SCALE GENOMIC DNA]</scope>
    <source>
        <strain evidence="1 2">JCM 12389</strain>
    </source>
</reference>
<evidence type="ECO:0008006" key="3">
    <source>
        <dbReference type="Google" id="ProtNLM"/>
    </source>
</evidence>
<evidence type="ECO:0000313" key="2">
    <source>
        <dbReference type="Proteomes" id="UP001500880"/>
    </source>
</evidence>
<sequence length="456" mass="53694">MGYTEELKALRKSLRIKEDKKGLTHTINKKCPIFPFPTRNPERAKFSRGFEGVTGEFARIVSGNVLDQEIEMESVIKKISDTVNPDEKDLPYFNRLIRMFLSDDLQTMKIFHPHIYQYLPLTSGKEAKGETNIAIFIRDVLLQNEQYIQEFFTKSETDHLMSKLILDQLDYLKEKSHTKRYHIMMPMISDLFEEDIKFLMQHKDYFIENINMFLAYYYFFYITQLTLKLNQTKKADFHSVNEVVYTLDWEGASKSRIGYERGYQRIKDAAKNILVHNNCLEHLNFLLDTTTAKSYEGIREIFQDLSEEEKQDFLNVLKTWIGEYRYHVSLLPLETLADDFDGLVDQLFLSLDEGVPKETKTRFALSIEEIGKRYFLKTRGVLGYMLNISQDFLLLLTTISVKDERKSLKDVFREFEKRGVFFDRHSQDEVVQLFDKLNLLDKKSDSGDAQYVKPVL</sequence>
<protein>
    <recommendedName>
        <fullName evidence="3">DNA phosphorothioation-dependent restriction protein DptG</fullName>
    </recommendedName>
</protein>
<name>A0ABN1B9X3_9BACI</name>
<keyword evidence="2" id="KW-1185">Reference proteome</keyword>
<dbReference type="EMBL" id="BAAADO010000003">
    <property type="protein sequence ID" value="GAA0492761.1"/>
    <property type="molecule type" value="Genomic_DNA"/>
</dbReference>
<dbReference type="NCBIfam" id="TIGR03236">
    <property type="entry name" value="dnd_assoc_1"/>
    <property type="match status" value="1"/>
</dbReference>